<dbReference type="AlphaFoldDB" id="A0A257LXN0"/>
<proteinExistence type="predicted"/>
<reference evidence="2" key="1">
    <citation type="submission" date="2017-07" db="EMBL/GenBank/DDBJ databases">
        <title>Novel pathways for hydrocarbon cycling and metabolic interdependencies in hydrothermal sediment communities.</title>
        <authorList>
            <person name="Dombrowski N."/>
            <person name="Seitz K."/>
            <person name="Teske A."/>
            <person name="Baker B."/>
        </authorList>
    </citation>
    <scope>NUCLEOTIDE SEQUENCE [LARGE SCALE GENOMIC DNA]</scope>
</reference>
<evidence type="ECO:0000313" key="1">
    <source>
        <dbReference type="EMBL" id="OYV03491.1"/>
    </source>
</evidence>
<organism evidence="1 2">
    <name type="scientific">candidate division WOR-3 bacterium 4484_18</name>
    <dbReference type="NCBI Taxonomy" id="2020626"/>
    <lineage>
        <taxon>Bacteria</taxon>
        <taxon>Bacteria division WOR-3</taxon>
    </lineage>
</organism>
<evidence type="ECO:0000313" key="2">
    <source>
        <dbReference type="Proteomes" id="UP000216312"/>
    </source>
</evidence>
<name>A0A257LXN0_UNCW3</name>
<accession>A0A257LXN0</accession>
<protein>
    <submittedName>
        <fullName evidence="1">Uncharacterized protein</fullName>
    </submittedName>
</protein>
<sequence length="147" mass="17143">MGCKDKKCEIREGTWVRYRMGEEEMEWQVLNVTRDSLHIHGVLNDELELNALYVRDTVGCWVLTGLWLIEESDSIAMKASGWLDMFEFNSNRDTSTLIRREVVRVEGKKLRLLVYHDVIKSPDIPVFGIYWARIGGDTLKLLDFGYK</sequence>
<dbReference type="Proteomes" id="UP000216312">
    <property type="component" value="Unassembled WGS sequence"/>
</dbReference>
<gene>
    <name evidence="1" type="ORF">CGW93_00685</name>
</gene>
<dbReference type="EMBL" id="NMUJ01000004">
    <property type="protein sequence ID" value="OYV03491.1"/>
    <property type="molecule type" value="Genomic_DNA"/>
</dbReference>
<comment type="caution">
    <text evidence="1">The sequence shown here is derived from an EMBL/GenBank/DDBJ whole genome shotgun (WGS) entry which is preliminary data.</text>
</comment>